<evidence type="ECO:0000313" key="1">
    <source>
        <dbReference type="EMBL" id="TKZ21870.1"/>
    </source>
</evidence>
<proteinExistence type="predicted"/>
<protein>
    <submittedName>
        <fullName evidence="1">Uncharacterized protein</fullName>
    </submittedName>
</protein>
<gene>
    <name evidence="1" type="ORF">FAP39_04525</name>
</gene>
<organism evidence="1 2">
    <name type="scientific">Shimia litoralis</name>
    <dbReference type="NCBI Taxonomy" id="420403"/>
    <lineage>
        <taxon>Bacteria</taxon>
        <taxon>Pseudomonadati</taxon>
        <taxon>Pseudomonadota</taxon>
        <taxon>Alphaproteobacteria</taxon>
        <taxon>Rhodobacterales</taxon>
        <taxon>Roseobacteraceae</taxon>
    </lineage>
</organism>
<dbReference type="Proteomes" id="UP000306575">
    <property type="component" value="Unassembled WGS sequence"/>
</dbReference>
<name>A0A4U7N7J8_9RHOB</name>
<dbReference type="EMBL" id="SULI01000003">
    <property type="protein sequence ID" value="TKZ21870.1"/>
    <property type="molecule type" value="Genomic_DNA"/>
</dbReference>
<comment type="caution">
    <text evidence="1">The sequence shown here is derived from an EMBL/GenBank/DDBJ whole genome shotgun (WGS) entry which is preliminary data.</text>
</comment>
<keyword evidence="2" id="KW-1185">Reference proteome</keyword>
<dbReference type="RefSeq" id="WP_138015194.1">
    <property type="nucleotide sequence ID" value="NZ_SULI01000003.1"/>
</dbReference>
<evidence type="ECO:0000313" key="2">
    <source>
        <dbReference type="Proteomes" id="UP000306575"/>
    </source>
</evidence>
<accession>A0A4U7N7J8</accession>
<dbReference type="AlphaFoldDB" id="A0A4U7N7J8"/>
<dbReference type="OrthoDB" id="7658483at2"/>
<reference evidence="1 2" key="1">
    <citation type="submission" date="2019-04" db="EMBL/GenBank/DDBJ databases">
        <title>Genome sequence of Pelagicola litoralis CL-ES2.</title>
        <authorList>
            <person name="Cao J."/>
        </authorList>
    </citation>
    <scope>NUCLEOTIDE SEQUENCE [LARGE SCALE GENOMIC DNA]</scope>
    <source>
        <strain evidence="1 2">CL-ES2</strain>
    </source>
</reference>
<sequence>MSRKNWHILRDETSVTVTRRVPAAFDVSAKTLMPAVGRRRLAQQIRQDLWRELRGLRGFAPVVKVESKDGQVCVTAGGTVRGAFPRAKTKGQIEDLLANPQLRARWSACAAHREVRHD</sequence>